<evidence type="ECO:0000259" key="10">
    <source>
        <dbReference type="PROSITE" id="PS51462"/>
    </source>
</evidence>
<evidence type="ECO:0000313" key="12">
    <source>
        <dbReference type="Proteomes" id="UP000198866"/>
    </source>
</evidence>
<dbReference type="InterPro" id="IPR049734">
    <property type="entry name" value="NudC-like_C"/>
</dbReference>
<comment type="cofactor">
    <cofactor evidence="2">
        <name>Zn(2+)</name>
        <dbReference type="ChEBI" id="CHEBI:29105"/>
    </cofactor>
</comment>
<comment type="similarity">
    <text evidence="3">Belongs to the Nudix hydrolase family. NudC subfamily.</text>
</comment>
<dbReference type="Pfam" id="PF09296">
    <property type="entry name" value="NUDIX-like"/>
    <property type="match status" value="1"/>
</dbReference>
<dbReference type="PANTHER" id="PTHR42904:SF6">
    <property type="entry name" value="NAD-CAPPED RNA HYDROLASE NUDT12"/>
    <property type="match status" value="1"/>
</dbReference>
<keyword evidence="12" id="KW-1185">Reference proteome</keyword>
<name>A0A1H6ZWG0_9BURK</name>
<dbReference type="EC" id="3.6.1.22" evidence="4"/>
<dbReference type="CDD" id="cd03429">
    <property type="entry name" value="NUDIX_NADH_pyrophosphatase_Nudt13"/>
    <property type="match status" value="1"/>
</dbReference>
<dbReference type="Pfam" id="PF00293">
    <property type="entry name" value="NUDIX"/>
    <property type="match status" value="1"/>
</dbReference>
<dbReference type="InterPro" id="IPR015375">
    <property type="entry name" value="NADH_PPase-like_N"/>
</dbReference>
<dbReference type="InterPro" id="IPR015797">
    <property type="entry name" value="NUDIX_hydrolase-like_dom_sf"/>
</dbReference>
<dbReference type="SUPFAM" id="SSF55811">
    <property type="entry name" value="Nudix"/>
    <property type="match status" value="1"/>
</dbReference>
<evidence type="ECO:0000256" key="8">
    <source>
        <dbReference type="ARBA" id="ARBA00023027"/>
    </source>
</evidence>
<evidence type="ECO:0000256" key="4">
    <source>
        <dbReference type="ARBA" id="ARBA00012381"/>
    </source>
</evidence>
<accession>A0A1H6ZWG0</accession>
<keyword evidence="5" id="KW-0479">Metal-binding</keyword>
<evidence type="ECO:0000256" key="5">
    <source>
        <dbReference type="ARBA" id="ARBA00022723"/>
    </source>
</evidence>
<evidence type="ECO:0000256" key="9">
    <source>
        <dbReference type="ARBA" id="ARBA00023679"/>
    </source>
</evidence>
<evidence type="ECO:0000313" key="11">
    <source>
        <dbReference type="EMBL" id="SEJ57803.1"/>
    </source>
</evidence>
<reference evidence="12" key="1">
    <citation type="submission" date="2016-10" db="EMBL/GenBank/DDBJ databases">
        <authorList>
            <person name="Varghese N."/>
            <person name="Submissions S."/>
        </authorList>
    </citation>
    <scope>NUCLEOTIDE SEQUENCE [LARGE SCALE GENOMIC DNA]</scope>
    <source>
        <strain evidence="12">LMG 26031</strain>
    </source>
</reference>
<dbReference type="GO" id="GO:0019677">
    <property type="term" value="P:NAD+ catabolic process"/>
    <property type="evidence" value="ECO:0007669"/>
    <property type="project" value="TreeGrafter"/>
</dbReference>
<keyword evidence="7" id="KW-0460">Magnesium</keyword>
<dbReference type="AlphaFoldDB" id="A0A1H6ZWG0"/>
<dbReference type="InterPro" id="IPR000086">
    <property type="entry name" value="NUDIX_hydrolase_dom"/>
</dbReference>
<dbReference type="GO" id="GO:0046872">
    <property type="term" value="F:metal ion binding"/>
    <property type="evidence" value="ECO:0007669"/>
    <property type="project" value="UniProtKB-KW"/>
</dbReference>
<evidence type="ECO:0000256" key="2">
    <source>
        <dbReference type="ARBA" id="ARBA00001947"/>
    </source>
</evidence>
<dbReference type="STRING" id="667676.SAMN05192539_1013114"/>
<dbReference type="Proteomes" id="UP000198866">
    <property type="component" value="Unassembled WGS sequence"/>
</dbReference>
<dbReference type="InterPro" id="IPR050241">
    <property type="entry name" value="NAD-cap_RNA_hydrolase_NudC"/>
</dbReference>
<dbReference type="PROSITE" id="PS00893">
    <property type="entry name" value="NUDIX_BOX"/>
    <property type="match status" value="1"/>
</dbReference>
<dbReference type="GO" id="GO:0006742">
    <property type="term" value="P:NADP+ catabolic process"/>
    <property type="evidence" value="ECO:0007669"/>
    <property type="project" value="TreeGrafter"/>
</dbReference>
<protein>
    <recommendedName>
        <fullName evidence="4">NAD(+) diphosphatase</fullName>
        <ecNumber evidence="4">3.6.1.22</ecNumber>
    </recommendedName>
</protein>
<sequence length="343" mass="37256">MPCHTCEPSSSHVNAMTAPSASIGFNLNPLDRRSDKRDDDAFIERLRSDPAARFFVFDGDVPLLRRGDGQDAWFLAREAAAFGEPLQSVFLGQHDDGSGRFALGFTLGLEPGEGQTHGVLHERIDLRSIAMRGLVAPELIGMLGQAKSMLDWHRRHGFCANCGAASRSAAAGWQRVCDACGTRHFPRVDPVVIMLAIDGERCLLGRQRQFAPGMYSALAGFVEPGETVEDAVRREVFEEAHVTCAQVVYFASQPWPFPSSMMIGCFARAADTQIVVDEAELEDARWFTRAEVAAMLAGTHASGLSAPKPFAIAHHLLRAYVERGEAVLQGDGDQTLAASRASS</sequence>
<evidence type="ECO:0000256" key="3">
    <source>
        <dbReference type="ARBA" id="ARBA00009595"/>
    </source>
</evidence>
<keyword evidence="8" id="KW-0520">NAD</keyword>
<dbReference type="Pfam" id="PF09297">
    <property type="entry name" value="Zn_ribbon_NUD"/>
    <property type="match status" value="1"/>
</dbReference>
<dbReference type="Gene3D" id="3.90.79.10">
    <property type="entry name" value="Nucleoside Triphosphate Pyrophosphohydrolase"/>
    <property type="match status" value="1"/>
</dbReference>
<proteinExistence type="inferred from homology"/>
<dbReference type="Gene3D" id="3.90.79.20">
    <property type="match status" value="1"/>
</dbReference>
<dbReference type="PANTHER" id="PTHR42904">
    <property type="entry name" value="NUDIX HYDROLASE, NUDC SUBFAMILY"/>
    <property type="match status" value="1"/>
</dbReference>
<keyword evidence="6" id="KW-0378">Hydrolase</keyword>
<comment type="cofactor">
    <cofactor evidence="1">
        <name>Mg(2+)</name>
        <dbReference type="ChEBI" id="CHEBI:18420"/>
    </cofactor>
</comment>
<evidence type="ECO:0000256" key="1">
    <source>
        <dbReference type="ARBA" id="ARBA00001946"/>
    </source>
</evidence>
<evidence type="ECO:0000256" key="6">
    <source>
        <dbReference type="ARBA" id="ARBA00022801"/>
    </source>
</evidence>
<organism evidence="11 12">
    <name type="scientific">Paraburkholderia diazotrophica</name>
    <dbReference type="NCBI Taxonomy" id="667676"/>
    <lineage>
        <taxon>Bacteria</taxon>
        <taxon>Pseudomonadati</taxon>
        <taxon>Pseudomonadota</taxon>
        <taxon>Betaproteobacteria</taxon>
        <taxon>Burkholderiales</taxon>
        <taxon>Burkholderiaceae</taxon>
        <taxon>Paraburkholderia</taxon>
    </lineage>
</organism>
<evidence type="ECO:0000256" key="7">
    <source>
        <dbReference type="ARBA" id="ARBA00022842"/>
    </source>
</evidence>
<gene>
    <name evidence="11" type="ORF">SAMN05192539_1013114</name>
</gene>
<feature type="domain" description="Nudix hydrolase" evidence="10">
    <location>
        <begin position="186"/>
        <end position="311"/>
    </location>
</feature>
<comment type="catalytic activity">
    <reaction evidence="9">
        <text>a 5'-end NAD(+)-phospho-ribonucleoside in mRNA + H2O = a 5'-end phospho-adenosine-phospho-ribonucleoside in mRNA + beta-nicotinamide D-ribonucleotide + 2 H(+)</text>
        <dbReference type="Rhea" id="RHEA:60876"/>
        <dbReference type="Rhea" id="RHEA-COMP:15698"/>
        <dbReference type="Rhea" id="RHEA-COMP:15719"/>
        <dbReference type="ChEBI" id="CHEBI:14649"/>
        <dbReference type="ChEBI" id="CHEBI:15377"/>
        <dbReference type="ChEBI" id="CHEBI:15378"/>
        <dbReference type="ChEBI" id="CHEBI:144029"/>
        <dbReference type="ChEBI" id="CHEBI:144051"/>
    </reaction>
    <physiologicalReaction direction="left-to-right" evidence="9">
        <dbReference type="Rhea" id="RHEA:60877"/>
    </physiologicalReaction>
</comment>
<dbReference type="NCBIfam" id="NF001299">
    <property type="entry name" value="PRK00241.1"/>
    <property type="match status" value="1"/>
</dbReference>
<dbReference type="PROSITE" id="PS51462">
    <property type="entry name" value="NUDIX"/>
    <property type="match status" value="1"/>
</dbReference>
<dbReference type="InterPro" id="IPR015376">
    <property type="entry name" value="Znr_NADH_PPase"/>
</dbReference>
<dbReference type="EMBL" id="FNYE01000013">
    <property type="protein sequence ID" value="SEJ57803.1"/>
    <property type="molecule type" value="Genomic_DNA"/>
</dbReference>
<dbReference type="GO" id="GO:0005829">
    <property type="term" value="C:cytosol"/>
    <property type="evidence" value="ECO:0007669"/>
    <property type="project" value="TreeGrafter"/>
</dbReference>
<dbReference type="InterPro" id="IPR020084">
    <property type="entry name" value="NUDIX_hydrolase_CS"/>
</dbReference>
<dbReference type="GO" id="GO:0035529">
    <property type="term" value="F:NADH pyrophosphatase activity"/>
    <property type="evidence" value="ECO:0007669"/>
    <property type="project" value="TreeGrafter"/>
</dbReference>